<keyword evidence="6 8" id="KW-0472">Membrane</keyword>
<name>A0A086ZTP7_9BIFI</name>
<keyword evidence="4" id="KW-0067">ATP-binding</keyword>
<feature type="transmembrane region" description="Helical" evidence="8">
    <location>
        <begin position="177"/>
        <end position="195"/>
    </location>
</feature>
<keyword evidence="5 8" id="KW-1133">Transmembrane helix</keyword>
<feature type="region of interest" description="Disordered" evidence="7">
    <location>
        <begin position="335"/>
        <end position="357"/>
    </location>
</feature>
<dbReference type="Gene3D" id="3.40.50.300">
    <property type="entry name" value="P-loop containing nucleotide triphosphate hydrolases"/>
    <property type="match status" value="1"/>
</dbReference>
<dbReference type="eggNOG" id="COG1132">
    <property type="taxonomic scope" value="Bacteria"/>
</dbReference>
<dbReference type="GO" id="GO:0016887">
    <property type="term" value="F:ATP hydrolysis activity"/>
    <property type="evidence" value="ECO:0007669"/>
    <property type="project" value="InterPro"/>
</dbReference>
<keyword evidence="12" id="KW-1185">Reference proteome</keyword>
<dbReference type="Pfam" id="PF00664">
    <property type="entry name" value="ABC_membrane"/>
    <property type="match status" value="1"/>
</dbReference>
<evidence type="ECO:0000256" key="4">
    <source>
        <dbReference type="ARBA" id="ARBA00022840"/>
    </source>
</evidence>
<evidence type="ECO:0000259" key="10">
    <source>
        <dbReference type="PROSITE" id="PS50929"/>
    </source>
</evidence>
<sequence length="657" mass="70507">MHEYHRLPIRRDAGCGGATVRLIFHYVRQHWAMALTAAGFLLVETIGDLLQPTLMSMIVDRGVVRRDVGTVLRWGMVMLAVAAVGASAAAMRNIYASRASQLIGRDIRSDTYRKVMSLGFDDIDRLQPSAIITRITNDVVQIQNFAQGLMRIMLKAPITCVGAITLIILQIPEQTPTVAVILTIAAVLIWANMHVSFPRFLAVQRALDRLGVVSREFLRSIRVVKAFVMEHEERARFGVAARQFADANVAATRVNATYGPLINLSVNLGIVAMLWLSRAQDAAHIGALMASMNYMTQVLFALNRVSMIVNSATRASASATRIREIFDCPTEFAGRGDAHARRSRNDTTAASSGRRPSPAVEFRDVTFAYEQAGAPALRGVSFTMDHGSTLGIIGPTGSGKSTLVSLIPRLYDPQSGSVLVDGRNLHDWDVGELRARIALVAQKPTLFTGTVASNLRWGDPSADDATIRRAARLACASEFVDALPDGYGARVGQGGVNLSGGQKQRLNLARALVRSPRVLILDDCTSALDAVIEHDVLANLRALTGSTIAGTDRPEDQAGSNVSVQTAIDGIATDGAAASRPATKTDGMSVVVISQRIATVRSCDRIIVMDDGRIAGIGTHDELMQSCALYQAIAQSQLGADVGDGTSTTHATDGRQS</sequence>
<dbReference type="SUPFAM" id="SSF90123">
    <property type="entry name" value="ABC transporter transmembrane region"/>
    <property type="match status" value="1"/>
</dbReference>
<reference evidence="11 12" key="1">
    <citation type="submission" date="2014-03" db="EMBL/GenBank/DDBJ databases">
        <title>Genomics of Bifidobacteria.</title>
        <authorList>
            <person name="Ventura M."/>
            <person name="Milani C."/>
            <person name="Lugli G.A."/>
        </authorList>
    </citation>
    <scope>NUCLEOTIDE SEQUENCE [LARGE SCALE GENOMIC DNA]</scope>
    <source>
        <strain evidence="11 12">DSM 23969</strain>
    </source>
</reference>
<evidence type="ECO:0000313" key="12">
    <source>
        <dbReference type="Proteomes" id="UP000029108"/>
    </source>
</evidence>
<protein>
    <submittedName>
        <fullName evidence="11">ABC transporter</fullName>
        <ecNumber evidence="11">3.6.3.44</ecNumber>
    </submittedName>
</protein>
<dbReference type="InterPro" id="IPR011527">
    <property type="entry name" value="ABC1_TM_dom"/>
</dbReference>
<dbReference type="PANTHER" id="PTHR24221:SF276">
    <property type="entry name" value="ABC TRANSPORTER, ATP-BINDING_PERMEASE PROTEIN"/>
    <property type="match status" value="1"/>
</dbReference>
<dbReference type="SUPFAM" id="SSF52540">
    <property type="entry name" value="P-loop containing nucleoside triphosphate hydrolases"/>
    <property type="match status" value="2"/>
</dbReference>
<keyword evidence="2 8" id="KW-0812">Transmembrane</keyword>
<evidence type="ECO:0000256" key="8">
    <source>
        <dbReference type="SAM" id="Phobius"/>
    </source>
</evidence>
<dbReference type="PROSITE" id="PS00211">
    <property type="entry name" value="ABC_TRANSPORTER_1"/>
    <property type="match status" value="1"/>
</dbReference>
<dbReference type="EC" id="3.6.3.44" evidence="11"/>
<keyword evidence="3" id="KW-0547">Nucleotide-binding</keyword>
<feature type="transmembrane region" description="Helical" evidence="8">
    <location>
        <begin position="31"/>
        <end position="51"/>
    </location>
</feature>
<evidence type="ECO:0000256" key="5">
    <source>
        <dbReference type="ARBA" id="ARBA00022989"/>
    </source>
</evidence>
<dbReference type="Gene3D" id="1.20.1560.10">
    <property type="entry name" value="ABC transporter type 1, transmembrane domain"/>
    <property type="match status" value="1"/>
</dbReference>
<dbReference type="Proteomes" id="UP000029108">
    <property type="component" value="Unassembled WGS sequence"/>
</dbReference>
<dbReference type="InterPro" id="IPR003593">
    <property type="entry name" value="AAA+_ATPase"/>
</dbReference>
<evidence type="ECO:0000256" key="7">
    <source>
        <dbReference type="SAM" id="MobiDB-lite"/>
    </source>
</evidence>
<dbReference type="PANTHER" id="PTHR24221">
    <property type="entry name" value="ATP-BINDING CASSETTE SUB-FAMILY B"/>
    <property type="match status" value="1"/>
</dbReference>
<feature type="compositionally biased region" description="Basic and acidic residues" evidence="7">
    <location>
        <begin position="335"/>
        <end position="345"/>
    </location>
</feature>
<feature type="transmembrane region" description="Helical" evidence="8">
    <location>
        <begin position="71"/>
        <end position="91"/>
    </location>
</feature>
<evidence type="ECO:0000313" key="11">
    <source>
        <dbReference type="EMBL" id="KFI49897.1"/>
    </source>
</evidence>
<accession>A0A086ZTP7</accession>
<dbReference type="GO" id="GO:0140359">
    <property type="term" value="F:ABC-type transporter activity"/>
    <property type="evidence" value="ECO:0007669"/>
    <property type="project" value="InterPro"/>
</dbReference>
<dbReference type="SMART" id="SM00382">
    <property type="entry name" value="AAA"/>
    <property type="match status" value="1"/>
</dbReference>
<organism evidence="11 12">
    <name type="scientific">Bifidobacterium biavatii DSM 23969</name>
    <dbReference type="NCBI Taxonomy" id="1437608"/>
    <lineage>
        <taxon>Bacteria</taxon>
        <taxon>Bacillati</taxon>
        <taxon>Actinomycetota</taxon>
        <taxon>Actinomycetes</taxon>
        <taxon>Bifidobacteriales</taxon>
        <taxon>Bifidobacteriaceae</taxon>
        <taxon>Bifidobacterium</taxon>
    </lineage>
</organism>
<comment type="subcellular location">
    <subcellularLocation>
        <location evidence="1">Cell membrane</location>
        <topology evidence="1">Multi-pass membrane protein</topology>
    </subcellularLocation>
</comment>
<evidence type="ECO:0000256" key="2">
    <source>
        <dbReference type="ARBA" id="ARBA00022692"/>
    </source>
</evidence>
<comment type="caution">
    <text evidence="11">The sequence shown here is derived from an EMBL/GenBank/DDBJ whole genome shotgun (WGS) entry which is preliminary data.</text>
</comment>
<dbReference type="InterPro" id="IPR036640">
    <property type="entry name" value="ABC1_TM_sf"/>
</dbReference>
<evidence type="ECO:0000256" key="3">
    <source>
        <dbReference type="ARBA" id="ARBA00022741"/>
    </source>
</evidence>
<evidence type="ECO:0000259" key="9">
    <source>
        <dbReference type="PROSITE" id="PS50893"/>
    </source>
</evidence>
<dbReference type="AlphaFoldDB" id="A0A086ZTP7"/>
<dbReference type="STRING" id="1437608.GCA_000771645_00866"/>
<dbReference type="PROSITE" id="PS50893">
    <property type="entry name" value="ABC_TRANSPORTER_2"/>
    <property type="match status" value="1"/>
</dbReference>
<gene>
    <name evidence="11" type="ORF">BBIA_1818</name>
</gene>
<keyword evidence="11" id="KW-0378">Hydrolase</keyword>
<dbReference type="InterPro" id="IPR017871">
    <property type="entry name" value="ABC_transporter-like_CS"/>
</dbReference>
<dbReference type="InterPro" id="IPR003439">
    <property type="entry name" value="ABC_transporter-like_ATP-bd"/>
</dbReference>
<dbReference type="InterPro" id="IPR027417">
    <property type="entry name" value="P-loop_NTPase"/>
</dbReference>
<dbReference type="PROSITE" id="PS50929">
    <property type="entry name" value="ABC_TM1F"/>
    <property type="match status" value="1"/>
</dbReference>
<feature type="domain" description="ABC transporter" evidence="9">
    <location>
        <begin position="360"/>
        <end position="636"/>
    </location>
</feature>
<dbReference type="Pfam" id="PF00005">
    <property type="entry name" value="ABC_tran"/>
    <property type="match status" value="1"/>
</dbReference>
<dbReference type="InterPro" id="IPR039421">
    <property type="entry name" value="Type_1_exporter"/>
</dbReference>
<feature type="domain" description="ABC transmembrane type-1" evidence="10">
    <location>
        <begin position="35"/>
        <end position="314"/>
    </location>
</feature>
<proteinExistence type="predicted"/>
<feature type="transmembrane region" description="Helical" evidence="8">
    <location>
        <begin position="258"/>
        <end position="276"/>
    </location>
</feature>
<evidence type="ECO:0000256" key="6">
    <source>
        <dbReference type="ARBA" id="ARBA00023136"/>
    </source>
</evidence>
<dbReference type="CDD" id="cd18548">
    <property type="entry name" value="ABC_6TM_Tm287_like"/>
    <property type="match status" value="1"/>
</dbReference>
<dbReference type="GO" id="GO:0005524">
    <property type="term" value="F:ATP binding"/>
    <property type="evidence" value="ECO:0007669"/>
    <property type="project" value="UniProtKB-KW"/>
</dbReference>
<feature type="transmembrane region" description="Helical" evidence="8">
    <location>
        <begin position="152"/>
        <end position="171"/>
    </location>
</feature>
<dbReference type="EMBL" id="JGYN01000019">
    <property type="protein sequence ID" value="KFI49897.1"/>
    <property type="molecule type" value="Genomic_DNA"/>
</dbReference>
<evidence type="ECO:0000256" key="1">
    <source>
        <dbReference type="ARBA" id="ARBA00004651"/>
    </source>
</evidence>
<dbReference type="GO" id="GO:0005886">
    <property type="term" value="C:plasma membrane"/>
    <property type="evidence" value="ECO:0007669"/>
    <property type="project" value="UniProtKB-SubCell"/>
</dbReference>